<comment type="caution">
    <text evidence="2">The sequence shown here is derived from an EMBL/GenBank/DDBJ whole genome shotgun (WGS) entry which is preliminary data.</text>
</comment>
<accession>A0AAV5VQ80</accession>
<proteinExistence type="predicted"/>
<dbReference type="GO" id="GO:0004930">
    <property type="term" value="F:G protein-coupled receptor activity"/>
    <property type="evidence" value="ECO:0007669"/>
    <property type="project" value="InterPro"/>
</dbReference>
<sequence length="173" mass="18915">SGGCRIANNVMEAVLPRQEFASAACTQCLLFIYFLVNNPKDRPYPCPSGLAVCGESSSPGCGCTTPQHVYNLPDYALHRNETTPLSELIHLKEMDSLPVNYEEIIRSCCSAAVSCCDNTLMGRDPTHDGSECPATWDGWQCYGRSPVGPVRATCPHYIDGHREVQEKEGTVTD</sequence>
<dbReference type="AlphaFoldDB" id="A0AAV5VQ80"/>
<evidence type="ECO:0000313" key="3">
    <source>
        <dbReference type="Proteomes" id="UP001432322"/>
    </source>
</evidence>
<dbReference type="Gene3D" id="4.10.1240.10">
    <property type="entry name" value="GPCR, family 2, extracellular hormone receptor domain"/>
    <property type="match status" value="1"/>
</dbReference>
<reference evidence="2" key="1">
    <citation type="submission" date="2023-10" db="EMBL/GenBank/DDBJ databases">
        <title>Genome assembly of Pristionchus species.</title>
        <authorList>
            <person name="Yoshida K."/>
            <person name="Sommer R.J."/>
        </authorList>
    </citation>
    <scope>NUCLEOTIDE SEQUENCE</scope>
    <source>
        <strain evidence="2">RS5133</strain>
    </source>
</reference>
<feature type="domain" description="G-protein coupled receptors family 2 profile 1" evidence="1">
    <location>
        <begin position="115"/>
        <end position="173"/>
    </location>
</feature>
<feature type="non-terminal residue" evidence="2">
    <location>
        <position position="1"/>
    </location>
</feature>
<dbReference type="EMBL" id="BTSY01000003">
    <property type="protein sequence ID" value="GMT20202.1"/>
    <property type="molecule type" value="Genomic_DNA"/>
</dbReference>
<dbReference type="InterPro" id="IPR036445">
    <property type="entry name" value="GPCR_2_extracell_dom_sf"/>
</dbReference>
<feature type="non-terminal residue" evidence="2">
    <location>
        <position position="173"/>
    </location>
</feature>
<dbReference type="GO" id="GO:0016020">
    <property type="term" value="C:membrane"/>
    <property type="evidence" value="ECO:0007669"/>
    <property type="project" value="InterPro"/>
</dbReference>
<organism evidence="2 3">
    <name type="scientific">Pristionchus fissidentatus</name>
    <dbReference type="NCBI Taxonomy" id="1538716"/>
    <lineage>
        <taxon>Eukaryota</taxon>
        <taxon>Metazoa</taxon>
        <taxon>Ecdysozoa</taxon>
        <taxon>Nematoda</taxon>
        <taxon>Chromadorea</taxon>
        <taxon>Rhabditida</taxon>
        <taxon>Rhabditina</taxon>
        <taxon>Diplogasteromorpha</taxon>
        <taxon>Diplogasteroidea</taxon>
        <taxon>Neodiplogasteridae</taxon>
        <taxon>Pristionchus</taxon>
    </lineage>
</organism>
<dbReference type="SUPFAM" id="SSF111418">
    <property type="entry name" value="Hormone receptor domain"/>
    <property type="match status" value="1"/>
</dbReference>
<evidence type="ECO:0000259" key="1">
    <source>
        <dbReference type="PROSITE" id="PS50227"/>
    </source>
</evidence>
<gene>
    <name evidence="2" type="ORF">PFISCL1PPCAC_11499</name>
</gene>
<dbReference type="PROSITE" id="PS50227">
    <property type="entry name" value="G_PROTEIN_RECEP_F2_3"/>
    <property type="match status" value="1"/>
</dbReference>
<dbReference type="InterPro" id="IPR001879">
    <property type="entry name" value="GPCR_2_extracellular_dom"/>
</dbReference>
<protein>
    <recommendedName>
        <fullName evidence="1">G-protein coupled receptors family 2 profile 1 domain-containing protein</fullName>
    </recommendedName>
</protein>
<keyword evidence="3" id="KW-1185">Reference proteome</keyword>
<name>A0AAV5VQ80_9BILA</name>
<dbReference type="Proteomes" id="UP001432322">
    <property type="component" value="Unassembled WGS sequence"/>
</dbReference>
<evidence type="ECO:0000313" key="2">
    <source>
        <dbReference type="EMBL" id="GMT20202.1"/>
    </source>
</evidence>